<comment type="similarity">
    <text evidence="5">Belongs to the ATP:guanido phosphotransferase family.</text>
</comment>
<evidence type="ECO:0000313" key="8">
    <source>
        <dbReference type="Proteomes" id="UP000823914"/>
    </source>
</evidence>
<dbReference type="GO" id="GO:0046314">
    <property type="term" value="P:phosphocreatine biosynthetic process"/>
    <property type="evidence" value="ECO:0007669"/>
    <property type="project" value="InterPro"/>
</dbReference>
<keyword evidence="3 5" id="KW-0418">Kinase</keyword>
<organism evidence="7 8">
    <name type="scientific">Candidatus Treponema excrementipullorum</name>
    <dbReference type="NCBI Taxonomy" id="2838768"/>
    <lineage>
        <taxon>Bacteria</taxon>
        <taxon>Pseudomonadati</taxon>
        <taxon>Spirochaetota</taxon>
        <taxon>Spirochaetia</taxon>
        <taxon>Spirochaetales</taxon>
        <taxon>Treponemataceae</taxon>
        <taxon>Treponema</taxon>
    </lineage>
</organism>
<dbReference type="EMBL" id="JAHLFV010000160">
    <property type="protein sequence ID" value="MBU3850243.1"/>
    <property type="molecule type" value="Genomic_DNA"/>
</dbReference>
<dbReference type="SUPFAM" id="SSF55931">
    <property type="entry name" value="Glutamine synthetase/guanido kinase"/>
    <property type="match status" value="1"/>
</dbReference>
<evidence type="ECO:0000256" key="4">
    <source>
        <dbReference type="ARBA" id="ARBA00022840"/>
    </source>
</evidence>
<comment type="caution">
    <text evidence="5">Lacks conserved residue(s) required for the propagation of feature annotation.</text>
</comment>
<keyword evidence="2 5" id="KW-0547">Nucleotide-binding</keyword>
<evidence type="ECO:0000313" key="7">
    <source>
        <dbReference type="EMBL" id="MBU3850243.1"/>
    </source>
</evidence>
<dbReference type="PANTHER" id="PTHR11547:SF38">
    <property type="entry name" value="ARGININE KINASE 1-RELATED"/>
    <property type="match status" value="1"/>
</dbReference>
<name>A0A9E2L3V4_9SPIR</name>
<reference evidence="7" key="1">
    <citation type="journal article" date="2021" name="PeerJ">
        <title>Extensive microbial diversity within the chicken gut microbiome revealed by metagenomics and culture.</title>
        <authorList>
            <person name="Gilroy R."/>
            <person name="Ravi A."/>
            <person name="Getino M."/>
            <person name="Pursley I."/>
            <person name="Horton D.L."/>
            <person name="Alikhan N.F."/>
            <person name="Baker D."/>
            <person name="Gharbi K."/>
            <person name="Hall N."/>
            <person name="Watson M."/>
            <person name="Adriaenssens E.M."/>
            <person name="Foster-Nyarko E."/>
            <person name="Jarju S."/>
            <person name="Secka A."/>
            <person name="Antonio M."/>
            <person name="Oren A."/>
            <person name="Chaudhuri R.R."/>
            <person name="La Ragione R."/>
            <person name="Hildebrand F."/>
            <person name="Pallen M.J."/>
        </authorList>
    </citation>
    <scope>NUCLEOTIDE SEQUENCE</scope>
    <source>
        <strain evidence="7">Gambia15-2214</strain>
    </source>
</reference>
<dbReference type="Gene3D" id="3.30.590.10">
    <property type="entry name" value="Glutamine synthetase/guanido kinase, catalytic domain"/>
    <property type="match status" value="1"/>
</dbReference>
<dbReference type="Pfam" id="PF00217">
    <property type="entry name" value="ATP-gua_Ptrans"/>
    <property type="match status" value="1"/>
</dbReference>
<comment type="caution">
    <text evidence="7">The sequence shown here is derived from an EMBL/GenBank/DDBJ whole genome shotgun (WGS) entry which is preliminary data.</text>
</comment>
<evidence type="ECO:0000256" key="3">
    <source>
        <dbReference type="ARBA" id="ARBA00022777"/>
    </source>
</evidence>
<dbReference type="InterPro" id="IPR014746">
    <property type="entry name" value="Gln_synth/guanido_kin_cat_dom"/>
</dbReference>
<sequence length="383" mass="43024">MSSHPDTLSSGTVWYAQEGPEQDVVLATRIRLVRNLANFVFPCEASVDDLERVQALVFDAFSKADNPDRFQHIGVNQLDFSARQLLAERGVLPERNYAEREINSQNIDIVRKYEWEPGIVVRTDGRVSCLVNGDNHVAIVSYTAGYNIGETWALGKEIDSVLQKSLQFAASYDFGYLTSDLMDAGSGMQLSVRLFLPGLLHSQKIKETIEKLSKQNCLLEPVYGGTTVPFEALGAYYQLTSRYCFTGNEENQVAEFDTVVMTLCASERKARQELITQKPTVLQHIISKMFAVAKFSKFLECSEAIEIVSAMNLGVSAKAVLGIDFPELYALLYRVRNGHINYLKQSSSFLFEKDVTENTSLVTSRLRCLLVQEALEDVKLYFE</sequence>
<dbReference type="InterPro" id="IPR000749">
    <property type="entry name" value="ATP-guanido_PTrfase"/>
</dbReference>
<dbReference type="GO" id="GO:0004111">
    <property type="term" value="F:creatine kinase activity"/>
    <property type="evidence" value="ECO:0007669"/>
    <property type="project" value="InterPro"/>
</dbReference>
<reference evidence="7" key="2">
    <citation type="submission" date="2021-04" db="EMBL/GenBank/DDBJ databases">
        <authorList>
            <person name="Gilroy R."/>
        </authorList>
    </citation>
    <scope>NUCLEOTIDE SEQUENCE</scope>
    <source>
        <strain evidence="7">Gambia15-2214</strain>
    </source>
</reference>
<keyword evidence="4 5" id="KW-0067">ATP-binding</keyword>
<feature type="binding site" evidence="5">
    <location>
        <begin position="27"/>
        <end position="31"/>
    </location>
    <ligand>
        <name>ATP</name>
        <dbReference type="ChEBI" id="CHEBI:30616"/>
    </ligand>
</feature>
<keyword evidence="1 5" id="KW-0808">Transferase</keyword>
<evidence type="ECO:0000256" key="5">
    <source>
        <dbReference type="PROSITE-ProRule" id="PRU00843"/>
    </source>
</evidence>
<dbReference type="Proteomes" id="UP000823914">
    <property type="component" value="Unassembled WGS sequence"/>
</dbReference>
<protein>
    <recommendedName>
        <fullName evidence="6">Phosphagen kinase C-terminal domain-containing protein</fullName>
    </recommendedName>
</protein>
<accession>A0A9E2L3V4</accession>
<evidence type="ECO:0000259" key="6">
    <source>
        <dbReference type="PROSITE" id="PS51510"/>
    </source>
</evidence>
<evidence type="ECO:0000256" key="1">
    <source>
        <dbReference type="ARBA" id="ARBA00022679"/>
    </source>
</evidence>
<dbReference type="PANTHER" id="PTHR11547">
    <property type="entry name" value="ARGININE OR CREATINE KINASE"/>
    <property type="match status" value="1"/>
</dbReference>
<dbReference type="PROSITE" id="PS51510">
    <property type="entry name" value="PHOSPHAGEN_KINASE_C"/>
    <property type="match status" value="1"/>
</dbReference>
<proteinExistence type="inferred from homology"/>
<feature type="binding site" evidence="5">
    <location>
        <begin position="220"/>
        <end position="225"/>
    </location>
    <ligand>
        <name>ATP</name>
        <dbReference type="ChEBI" id="CHEBI:30616"/>
    </ligand>
</feature>
<dbReference type="InterPro" id="IPR022414">
    <property type="entry name" value="ATP-guanido_PTrfase_cat"/>
</dbReference>
<feature type="binding site" evidence="5">
    <location>
        <begin position="189"/>
        <end position="193"/>
    </location>
    <ligand>
        <name>ATP</name>
        <dbReference type="ChEBI" id="CHEBI:30616"/>
    </ligand>
</feature>
<evidence type="ECO:0000256" key="2">
    <source>
        <dbReference type="ARBA" id="ARBA00022741"/>
    </source>
</evidence>
<dbReference type="GO" id="GO:0005524">
    <property type="term" value="F:ATP binding"/>
    <property type="evidence" value="ECO:0007669"/>
    <property type="project" value="UniProtKB-UniRule"/>
</dbReference>
<dbReference type="AlphaFoldDB" id="A0A9E2L3V4"/>
<dbReference type="GO" id="GO:0005615">
    <property type="term" value="C:extracellular space"/>
    <property type="evidence" value="ECO:0007669"/>
    <property type="project" value="TreeGrafter"/>
</dbReference>
<gene>
    <name evidence="7" type="ORF">IAA16_06730</name>
</gene>
<feature type="domain" description="Phosphagen kinase C-terminal" evidence="6">
    <location>
        <begin position="24"/>
        <end position="270"/>
    </location>
</feature>